<evidence type="ECO:0000256" key="2">
    <source>
        <dbReference type="SAM" id="Phobius"/>
    </source>
</evidence>
<evidence type="ECO:0000313" key="5">
    <source>
        <dbReference type="Proteomes" id="UP000468388"/>
    </source>
</evidence>
<proteinExistence type="predicted"/>
<organism evidence="4 5">
    <name type="scientific">Chitinophaga oryziterrae</name>
    <dbReference type="NCBI Taxonomy" id="1031224"/>
    <lineage>
        <taxon>Bacteria</taxon>
        <taxon>Pseudomonadati</taxon>
        <taxon>Bacteroidota</taxon>
        <taxon>Chitinophagia</taxon>
        <taxon>Chitinophagales</taxon>
        <taxon>Chitinophagaceae</taxon>
        <taxon>Chitinophaga</taxon>
    </lineage>
</organism>
<dbReference type="PANTHER" id="PTHR43798">
    <property type="entry name" value="MONOACYLGLYCEROL LIPASE"/>
    <property type="match status" value="1"/>
</dbReference>
<reference evidence="4 5" key="1">
    <citation type="submission" date="2019-12" db="EMBL/GenBank/DDBJ databases">
        <title>The draft genomic sequence of strain Chitinophaga oryziterrae JCM 16595.</title>
        <authorList>
            <person name="Zhang X."/>
        </authorList>
    </citation>
    <scope>NUCLEOTIDE SEQUENCE [LARGE SCALE GENOMIC DNA]</scope>
    <source>
        <strain evidence="4 5">JCM 16595</strain>
    </source>
</reference>
<protein>
    <submittedName>
        <fullName evidence="4">Alpha/beta hydrolase</fullName>
    </submittedName>
</protein>
<dbReference type="SUPFAM" id="SSF53474">
    <property type="entry name" value="alpha/beta-Hydrolases"/>
    <property type="match status" value="1"/>
</dbReference>
<dbReference type="Pfam" id="PF12146">
    <property type="entry name" value="Hydrolase_4"/>
    <property type="match status" value="1"/>
</dbReference>
<dbReference type="AlphaFoldDB" id="A0A6N8JI47"/>
<evidence type="ECO:0000256" key="1">
    <source>
        <dbReference type="ARBA" id="ARBA00022801"/>
    </source>
</evidence>
<accession>A0A6N8JI47</accession>
<sequence length="335" mass="37580">MKRKWPRILLMVVAVLVIIYYLGPRPKVPVYDPILPVVPQEAGLLEQYVNSKEARHRLKPDNGAHIVWYDSVPRKTRYSVVYLHGFSASQKEGDPVHLNFARRYGCNLYLSRLDGHGIDTSDPLATMTADGLWEDAKQALAIGKVLGEKVILMTTSTGGTLALKLAATYPNDIFAIINMSPNIEINDNLVFLTNNPWGLEISRLAKKSKYNVSKDEDTLRAKYWNRRYRLEAVGELENLLETTMDPATFRKVKQPVLNLYYYKDPQHQDKTVRVSAILRMEKQLGTPDSLKEAIAIPGAGAHVLGSPMTSKDVPGVERAIDAFAEKKLKLVPAVL</sequence>
<dbReference type="InterPro" id="IPR029058">
    <property type="entry name" value="AB_hydrolase_fold"/>
</dbReference>
<feature type="transmembrane region" description="Helical" evidence="2">
    <location>
        <begin position="7"/>
        <end position="23"/>
    </location>
</feature>
<keyword evidence="2" id="KW-0812">Transmembrane</keyword>
<dbReference type="OrthoDB" id="5416147at2"/>
<dbReference type="RefSeq" id="WP_157302630.1">
    <property type="nucleotide sequence ID" value="NZ_BAAAZB010000001.1"/>
</dbReference>
<keyword evidence="5" id="KW-1185">Reference proteome</keyword>
<dbReference type="EMBL" id="WRXO01000009">
    <property type="protein sequence ID" value="MVT43812.1"/>
    <property type="molecule type" value="Genomic_DNA"/>
</dbReference>
<keyword evidence="1 4" id="KW-0378">Hydrolase</keyword>
<dbReference type="Gene3D" id="3.40.50.1820">
    <property type="entry name" value="alpha/beta hydrolase"/>
    <property type="match status" value="1"/>
</dbReference>
<gene>
    <name evidence="4" type="ORF">GO495_24675</name>
</gene>
<keyword evidence="2" id="KW-1133">Transmembrane helix</keyword>
<dbReference type="Proteomes" id="UP000468388">
    <property type="component" value="Unassembled WGS sequence"/>
</dbReference>
<dbReference type="InterPro" id="IPR050266">
    <property type="entry name" value="AB_hydrolase_sf"/>
</dbReference>
<evidence type="ECO:0000259" key="3">
    <source>
        <dbReference type="Pfam" id="PF12146"/>
    </source>
</evidence>
<dbReference type="PANTHER" id="PTHR43798:SF31">
    <property type="entry name" value="AB HYDROLASE SUPERFAMILY PROTEIN YCLE"/>
    <property type="match status" value="1"/>
</dbReference>
<evidence type="ECO:0000313" key="4">
    <source>
        <dbReference type="EMBL" id="MVT43812.1"/>
    </source>
</evidence>
<name>A0A6N8JI47_9BACT</name>
<dbReference type="InterPro" id="IPR022742">
    <property type="entry name" value="Hydrolase_4"/>
</dbReference>
<feature type="domain" description="Serine aminopeptidase S33" evidence="3">
    <location>
        <begin position="76"/>
        <end position="209"/>
    </location>
</feature>
<dbReference type="GO" id="GO:0016787">
    <property type="term" value="F:hydrolase activity"/>
    <property type="evidence" value="ECO:0007669"/>
    <property type="project" value="UniProtKB-KW"/>
</dbReference>
<keyword evidence="2" id="KW-0472">Membrane</keyword>
<comment type="caution">
    <text evidence="4">The sequence shown here is derived from an EMBL/GenBank/DDBJ whole genome shotgun (WGS) entry which is preliminary data.</text>
</comment>
<dbReference type="GO" id="GO:0016020">
    <property type="term" value="C:membrane"/>
    <property type="evidence" value="ECO:0007669"/>
    <property type="project" value="TreeGrafter"/>
</dbReference>